<dbReference type="GO" id="GO:0009252">
    <property type="term" value="P:peptidoglycan biosynthetic process"/>
    <property type="evidence" value="ECO:0007669"/>
    <property type="project" value="UniProtKB-UniRule"/>
</dbReference>
<proteinExistence type="inferred from homology"/>
<dbReference type="PANTHER" id="PTHR32282">
    <property type="entry name" value="BINDING PROTEIN TRANSPEPTIDASE, PUTATIVE-RELATED"/>
    <property type="match status" value="1"/>
</dbReference>
<dbReference type="SUPFAM" id="SSF53955">
    <property type="entry name" value="Lysozyme-like"/>
    <property type="match status" value="1"/>
</dbReference>
<organism evidence="33 34">
    <name type="scientific">Candidatus Erwinia haradaeae</name>
    <dbReference type="NCBI Taxonomy" id="1922217"/>
    <lineage>
        <taxon>Bacteria</taxon>
        <taxon>Pseudomonadati</taxon>
        <taxon>Pseudomonadota</taxon>
        <taxon>Gammaproteobacteria</taxon>
        <taxon>Enterobacterales</taxon>
        <taxon>Erwiniaceae</taxon>
        <taxon>Erwinia</taxon>
    </lineage>
</organism>
<feature type="domain" description="Bifunctional transglycosylase second" evidence="32">
    <location>
        <begin position="65"/>
        <end position="148"/>
    </location>
</feature>
<dbReference type="InterPro" id="IPR001460">
    <property type="entry name" value="PCN-bd_Tpept"/>
</dbReference>
<evidence type="ECO:0000256" key="24">
    <source>
        <dbReference type="ARBA" id="ARBA00049902"/>
    </source>
</evidence>
<dbReference type="GO" id="GO:0008955">
    <property type="term" value="F:peptidoglycan glycosyltransferase activity"/>
    <property type="evidence" value="ECO:0007669"/>
    <property type="project" value="UniProtKB-UniRule"/>
</dbReference>
<dbReference type="GO" id="GO:0071555">
    <property type="term" value="P:cell wall organization"/>
    <property type="evidence" value="ECO:0007669"/>
    <property type="project" value="UniProtKB-UniRule"/>
</dbReference>
<evidence type="ECO:0000259" key="32">
    <source>
        <dbReference type="Pfam" id="PF14814"/>
    </source>
</evidence>
<dbReference type="Gene3D" id="3.40.710.10">
    <property type="entry name" value="DD-peptidase/beta-lactamase superfamily"/>
    <property type="match status" value="1"/>
</dbReference>
<dbReference type="InterPro" id="IPR012338">
    <property type="entry name" value="Beta-lactam/transpept-like"/>
</dbReference>
<comment type="pathway">
    <text evidence="3 27">Cell wall biogenesis; peptidoglycan biosynthesis.</text>
</comment>
<dbReference type="InterPro" id="IPR011813">
    <property type="entry name" value="PBP_1b"/>
</dbReference>
<comment type="catalytic activity">
    <reaction evidence="23">
        <text>Preferential cleavage: (Ac)2-L-Lys-D-Ala-|-D-Ala. Also transpeptidation of peptidyl-alanyl moieties that are N-acyl substituents of D-alanine.</text>
        <dbReference type="EC" id="3.4.16.4"/>
    </reaction>
</comment>
<keyword evidence="17 29" id="KW-1133">Transmembrane helix</keyword>
<keyword evidence="12 29" id="KW-0812">Transmembrane</keyword>
<evidence type="ECO:0000256" key="29">
    <source>
        <dbReference type="SAM" id="Phobius"/>
    </source>
</evidence>
<keyword evidence="11 27" id="KW-0808">Transferase</keyword>
<keyword evidence="19" id="KW-0046">Antibiotic resistance</keyword>
<comment type="similarity">
    <text evidence="5 27">In the N-terminal section; belongs to the glycosyltransferase 51 family.</text>
</comment>
<dbReference type="PANTHER" id="PTHR32282:SF11">
    <property type="entry name" value="PENICILLIN-BINDING PROTEIN 1B"/>
    <property type="match status" value="1"/>
</dbReference>
<evidence type="ECO:0000256" key="22">
    <source>
        <dbReference type="ARBA" id="ARBA00032454"/>
    </source>
</evidence>
<comment type="function">
    <text evidence="1 27">Cell wall formation. Synthesis of cross-linked peptidoglycan from the lipid intermediates. The enzyme has a penicillin-insensitive transglycosylase N-terminal domain (formation of linear glycan strands) and a penicillin-sensitive transpeptidase C-terminal domain (cross-linking of the peptide subunits).</text>
</comment>
<keyword evidence="10 27" id="KW-0328">Glycosyltransferase</keyword>
<dbReference type="GO" id="GO:0005886">
    <property type="term" value="C:plasma membrane"/>
    <property type="evidence" value="ECO:0007669"/>
    <property type="project" value="UniProtKB-SubCell"/>
</dbReference>
<evidence type="ECO:0000256" key="16">
    <source>
        <dbReference type="ARBA" id="ARBA00022984"/>
    </source>
</evidence>
<evidence type="ECO:0000256" key="25">
    <source>
        <dbReference type="ARBA" id="ARBA00060592"/>
    </source>
</evidence>
<feature type="domain" description="Penicillin-binding protein transpeptidase" evidence="30">
    <location>
        <begin position="423"/>
        <end position="689"/>
    </location>
</feature>
<comment type="subcellular location">
    <subcellularLocation>
        <location evidence="2">Cell membrane</location>
        <topology evidence="2">Single-pass type II membrane protein</topology>
    </subcellularLocation>
</comment>
<dbReference type="Pfam" id="PF00905">
    <property type="entry name" value="Transpeptidase"/>
    <property type="match status" value="1"/>
</dbReference>
<evidence type="ECO:0000259" key="31">
    <source>
        <dbReference type="Pfam" id="PF00912"/>
    </source>
</evidence>
<comment type="catalytic activity">
    <reaction evidence="24">
        <text>[GlcNAc-(1-&gt;4)-Mur2Ac(oyl-L-Ala-gamma-D-Glu-L-Lys-D-Ala-D-Ala)](n)-di-trans,octa-cis-undecaprenyl diphosphate + beta-D-GlcNAc-(1-&gt;4)-Mur2Ac(oyl-L-Ala-gamma-D-Glu-L-Lys-D-Ala-D-Ala)-di-trans,octa-cis-undecaprenyl diphosphate = [GlcNAc-(1-&gt;4)-Mur2Ac(oyl-L-Ala-gamma-D-Glu-L-Lys-D-Ala-D-Ala)](n+1)-di-trans,octa-cis-undecaprenyl diphosphate + di-trans,octa-cis-undecaprenyl diphosphate + H(+)</text>
        <dbReference type="Rhea" id="RHEA:23708"/>
        <dbReference type="Rhea" id="RHEA-COMP:9602"/>
        <dbReference type="Rhea" id="RHEA-COMP:9603"/>
        <dbReference type="ChEBI" id="CHEBI:15378"/>
        <dbReference type="ChEBI" id="CHEBI:58405"/>
        <dbReference type="ChEBI" id="CHEBI:60033"/>
        <dbReference type="ChEBI" id="CHEBI:78435"/>
        <dbReference type="EC" id="2.4.99.28"/>
    </reaction>
</comment>
<evidence type="ECO:0000256" key="20">
    <source>
        <dbReference type="ARBA" id="ARBA00023268"/>
    </source>
</evidence>
<dbReference type="InterPro" id="IPR028166">
    <property type="entry name" value="UB2H"/>
</dbReference>
<name>A0A451DA39_9GAMM</name>
<dbReference type="GO" id="GO:0046677">
    <property type="term" value="P:response to antibiotic"/>
    <property type="evidence" value="ECO:0007669"/>
    <property type="project" value="UniProtKB-UniRule"/>
</dbReference>
<evidence type="ECO:0000256" key="18">
    <source>
        <dbReference type="ARBA" id="ARBA00023136"/>
    </source>
</evidence>
<evidence type="ECO:0000313" key="33">
    <source>
        <dbReference type="EMBL" id="VFP83180.1"/>
    </source>
</evidence>
<evidence type="ECO:0000256" key="10">
    <source>
        <dbReference type="ARBA" id="ARBA00022676"/>
    </source>
</evidence>
<dbReference type="GO" id="GO:0030288">
    <property type="term" value="C:outer membrane-bounded periplasmic space"/>
    <property type="evidence" value="ECO:0007669"/>
    <property type="project" value="TreeGrafter"/>
</dbReference>
<dbReference type="GO" id="GO:0006508">
    <property type="term" value="P:proteolysis"/>
    <property type="evidence" value="ECO:0007669"/>
    <property type="project" value="UniProtKB-KW"/>
</dbReference>
<accession>A0A451DA39</accession>
<evidence type="ECO:0000256" key="8">
    <source>
        <dbReference type="ARBA" id="ARBA00022645"/>
    </source>
</evidence>
<dbReference type="InterPro" id="IPR036950">
    <property type="entry name" value="PBP_transglycosylase"/>
</dbReference>
<keyword evidence="7" id="KW-1003">Cell membrane</keyword>
<evidence type="ECO:0000256" key="11">
    <source>
        <dbReference type="ARBA" id="ARBA00022679"/>
    </source>
</evidence>
<dbReference type="GO" id="GO:0009274">
    <property type="term" value="C:peptidoglycan-based cell wall"/>
    <property type="evidence" value="ECO:0007669"/>
    <property type="project" value="UniProtKB-UniRule"/>
</dbReference>
<dbReference type="PIRSF" id="PIRSF002799">
    <property type="entry name" value="PBP_1b"/>
    <property type="match status" value="1"/>
</dbReference>
<evidence type="ECO:0000313" key="34">
    <source>
        <dbReference type="Proteomes" id="UP000294368"/>
    </source>
</evidence>
<evidence type="ECO:0000256" key="14">
    <source>
        <dbReference type="ARBA" id="ARBA00022960"/>
    </source>
</evidence>
<keyword evidence="13 33" id="KW-0378">Hydrolase</keyword>
<gene>
    <name evidence="33" type="primary">mrcB</name>
    <name evidence="33" type="ORF">ERCIKOCA2762_417</name>
</gene>
<dbReference type="NCBIfam" id="NF007061">
    <property type="entry name" value="PRK09506.1"/>
    <property type="match status" value="1"/>
</dbReference>
<evidence type="ECO:0000256" key="12">
    <source>
        <dbReference type="ARBA" id="ARBA00022692"/>
    </source>
</evidence>
<comment type="pathway">
    <text evidence="25">Glycan biosynthesis.</text>
</comment>
<dbReference type="GO" id="GO:0009002">
    <property type="term" value="F:serine-type D-Ala-D-Ala carboxypeptidase activity"/>
    <property type="evidence" value="ECO:0007669"/>
    <property type="project" value="UniProtKB-EC"/>
</dbReference>
<evidence type="ECO:0000256" key="3">
    <source>
        <dbReference type="ARBA" id="ARBA00004752"/>
    </source>
</evidence>
<dbReference type="GO" id="GO:0008658">
    <property type="term" value="F:penicillin binding"/>
    <property type="evidence" value="ECO:0007669"/>
    <property type="project" value="UniProtKB-UniRule"/>
</dbReference>
<dbReference type="Pfam" id="PF14814">
    <property type="entry name" value="UB2H"/>
    <property type="match status" value="1"/>
</dbReference>
<evidence type="ECO:0000256" key="26">
    <source>
        <dbReference type="NCBIfam" id="TIGR02071"/>
    </source>
</evidence>
<dbReference type="Gene3D" id="1.10.3810.10">
    <property type="entry name" value="Biosynthetic peptidoglycan transglycosylase-like"/>
    <property type="match status" value="1"/>
</dbReference>
<dbReference type="Pfam" id="PF00912">
    <property type="entry name" value="Transgly"/>
    <property type="match status" value="1"/>
</dbReference>
<feature type="transmembrane region" description="Helical" evidence="29">
    <location>
        <begin position="16"/>
        <end position="37"/>
    </location>
</feature>
<protein>
    <recommendedName>
        <fullName evidence="6 26">Penicillin-binding protein 1B</fullName>
        <shortName evidence="27">PBP-1b</shortName>
        <shortName evidence="27">PBP1b</shortName>
    </recommendedName>
    <alternativeName>
        <fullName evidence="22 27">Murein polymerase</fullName>
    </alternativeName>
</protein>
<dbReference type="Gene3D" id="3.30.2060.10">
    <property type="entry name" value="Penicillin-binding protein 1b domain"/>
    <property type="match status" value="1"/>
</dbReference>
<evidence type="ECO:0000256" key="17">
    <source>
        <dbReference type="ARBA" id="ARBA00022989"/>
    </source>
</evidence>
<evidence type="ECO:0000256" key="15">
    <source>
        <dbReference type="ARBA" id="ARBA00022968"/>
    </source>
</evidence>
<keyword evidence="8 33" id="KW-0121">Carboxypeptidase</keyword>
<feature type="domain" description="Glycosyl transferase family 51" evidence="31">
    <location>
        <begin position="160"/>
        <end position="330"/>
    </location>
</feature>
<keyword evidence="18 29" id="KW-0472">Membrane</keyword>
<keyword evidence="21 27" id="KW-0961">Cell wall biogenesis/degradation</keyword>
<feature type="active site" description="Proton donor; for transglycosylase activity" evidence="28">
    <location>
        <position position="184"/>
    </location>
</feature>
<dbReference type="InterPro" id="IPR023346">
    <property type="entry name" value="Lysozyme-like_dom_sf"/>
</dbReference>
<evidence type="ECO:0000256" key="4">
    <source>
        <dbReference type="ARBA" id="ARBA00007090"/>
    </source>
</evidence>
<dbReference type="EMBL" id="LR217715">
    <property type="protein sequence ID" value="VFP83180.1"/>
    <property type="molecule type" value="Genomic_DNA"/>
</dbReference>
<keyword evidence="15" id="KW-0735">Signal-anchor</keyword>
<evidence type="ECO:0000256" key="21">
    <source>
        <dbReference type="ARBA" id="ARBA00023316"/>
    </source>
</evidence>
<evidence type="ECO:0000256" key="9">
    <source>
        <dbReference type="ARBA" id="ARBA00022670"/>
    </source>
</evidence>
<dbReference type="AlphaFoldDB" id="A0A451DA39"/>
<evidence type="ECO:0000256" key="23">
    <source>
        <dbReference type="ARBA" id="ARBA00034000"/>
    </source>
</evidence>
<evidence type="ECO:0000256" key="1">
    <source>
        <dbReference type="ARBA" id="ARBA00002624"/>
    </source>
</evidence>
<keyword evidence="9" id="KW-0645">Protease</keyword>
<evidence type="ECO:0000256" key="27">
    <source>
        <dbReference type="PIRNR" id="PIRNR002799"/>
    </source>
</evidence>
<dbReference type="Proteomes" id="UP000294368">
    <property type="component" value="Chromosome"/>
</dbReference>
<dbReference type="InterPro" id="IPR001264">
    <property type="entry name" value="Glyco_trans_51"/>
</dbReference>
<evidence type="ECO:0000256" key="19">
    <source>
        <dbReference type="ARBA" id="ARBA00023251"/>
    </source>
</evidence>
<dbReference type="NCBIfam" id="TIGR02071">
    <property type="entry name" value="PBP_1b"/>
    <property type="match status" value="1"/>
</dbReference>
<dbReference type="FunFam" id="1.10.3810.10:FF:000002">
    <property type="entry name" value="Penicillin-binding protein 1B"/>
    <property type="match status" value="1"/>
</dbReference>
<comment type="similarity">
    <text evidence="4 27">In the C-terminal section; belongs to the transpeptidase family.</text>
</comment>
<keyword evidence="16 27" id="KW-0573">Peptidoglycan synthesis</keyword>
<evidence type="ECO:0000256" key="2">
    <source>
        <dbReference type="ARBA" id="ARBA00004401"/>
    </source>
</evidence>
<evidence type="ECO:0000259" key="30">
    <source>
        <dbReference type="Pfam" id="PF00905"/>
    </source>
</evidence>
<evidence type="ECO:0000256" key="5">
    <source>
        <dbReference type="ARBA" id="ARBA00007739"/>
    </source>
</evidence>
<evidence type="ECO:0000256" key="7">
    <source>
        <dbReference type="ARBA" id="ARBA00022475"/>
    </source>
</evidence>
<evidence type="ECO:0000256" key="6">
    <source>
        <dbReference type="ARBA" id="ARBA00018637"/>
    </source>
</evidence>
<keyword evidence="14 27" id="KW-0133">Cell shape</keyword>
<reference evidence="33 34" key="1">
    <citation type="submission" date="2019-02" db="EMBL/GenBank/DDBJ databases">
        <authorList>
            <person name="Manzano-Marin A."/>
            <person name="Manzano-Marin A."/>
        </authorList>
    </citation>
    <scope>NUCLEOTIDE SEQUENCE [LARGE SCALE GENOMIC DNA]</scope>
    <source>
        <strain evidence="33 34">ErCikochiana</strain>
    </source>
</reference>
<evidence type="ECO:0000256" key="13">
    <source>
        <dbReference type="ARBA" id="ARBA00022801"/>
    </source>
</evidence>
<feature type="active site" description="Acyl-ester intermediate; for transpeptidase activity" evidence="28">
    <location>
        <position position="461"/>
    </location>
</feature>
<dbReference type="InterPro" id="IPR050396">
    <property type="entry name" value="Glycosyltr_51/Transpeptidase"/>
</dbReference>
<evidence type="ECO:0000256" key="28">
    <source>
        <dbReference type="PIRSR" id="PIRSR002799-1"/>
    </source>
</evidence>
<keyword evidence="20" id="KW-0511">Multifunctional enzyme</keyword>
<sequence length="775" mass="88198">MKNTKKKRVLYNNSMFMIYVIYSACTCICIILVYGYWLDSKIQSRINGKVWKLPATVYSRIITLAPCMPYTKTDIISLLRNIRYRQVTHLMYSGEFTVHAHSIEMIRRPFDFPDKKEGIIHARLIFTKNHLMEIKNLENNHNVGVLRLDPCLITLLHSPHGEQRLFMKRYSFPQPLVNILINTEDRHFYHHSGINFYSIFRAFLVNISAGHTIQGGSTLTQQLVKNLFLTNQRSLWRKANEAYMAIILDARYQKDRILELYLNEVYLGQVGNNQIHGFPLASLYYFGRPVDELSFDQQALLVGMVKGASIYHPWRNPEAVLRRRNLLLRLLKQQNIINEERYLILSARPLGVSLKGGLIPPQPAFIQLVCTELHNNLSHQKQDLSGMKIFTTLDPSSQDAAEKSIKEGMSTLRHKQNIEDLEGAMIVADRLTGEIHAMVGDSNPKCIRYHGILQTPHAIGSLAQTAIYLTAFNTPNTYHFNNWIVDSPLEPPQSNHKIWRPQNNAQVVNDEVMLIDAFINSMHTPTVNLGLKLGLMPIIDTWEKLGAPKKQLQPISSILLGALNLTPLEVTQIFQIISNSGNRVQLTSLCTVISDNGTILYQSLPHITRVITPQSAYLTLYGMQKVVAQGSERELGALYPEANLAGKAGATNHLADNWFAGVDGREVTITWVGHDNNKSDKSYSVYSAMQIYKRYLEKHTPWSLILTLPEDIALMPIDTSGRFICGNDMITSYIPIWTTNRSLLCQNKTKNKQHNQHSITNRLSGILGYFIHKIT</sequence>
<dbReference type="UniPathway" id="UPA00219"/>
<dbReference type="GO" id="GO:0008360">
    <property type="term" value="P:regulation of cell shape"/>
    <property type="evidence" value="ECO:0007669"/>
    <property type="project" value="UniProtKB-UniRule"/>
</dbReference>
<dbReference type="SUPFAM" id="SSF56601">
    <property type="entry name" value="beta-lactamase/transpeptidase-like"/>
    <property type="match status" value="1"/>
</dbReference>